<feature type="transmembrane region" description="Helical" evidence="1">
    <location>
        <begin position="237"/>
        <end position="261"/>
    </location>
</feature>
<feature type="transmembrane region" description="Helical" evidence="1">
    <location>
        <begin position="204"/>
        <end position="225"/>
    </location>
</feature>
<feature type="transmembrane region" description="Helical" evidence="1">
    <location>
        <begin position="137"/>
        <end position="156"/>
    </location>
</feature>
<feature type="transmembrane region" description="Helical" evidence="1">
    <location>
        <begin position="330"/>
        <end position="351"/>
    </location>
</feature>
<evidence type="ECO:0000259" key="2">
    <source>
        <dbReference type="Pfam" id="PF07786"/>
    </source>
</evidence>
<feature type="transmembrane region" description="Helical" evidence="1">
    <location>
        <begin position="55"/>
        <end position="77"/>
    </location>
</feature>
<reference evidence="3 4" key="1">
    <citation type="submission" date="2019-02" db="EMBL/GenBank/DDBJ databases">
        <title>Deep-cultivation of Planctomycetes and their phenomic and genomic characterization uncovers novel biology.</title>
        <authorList>
            <person name="Wiegand S."/>
            <person name="Jogler M."/>
            <person name="Boedeker C."/>
            <person name="Pinto D."/>
            <person name="Vollmers J."/>
            <person name="Rivas-Marin E."/>
            <person name="Kohn T."/>
            <person name="Peeters S.H."/>
            <person name="Heuer A."/>
            <person name="Rast P."/>
            <person name="Oberbeckmann S."/>
            <person name="Bunk B."/>
            <person name="Jeske O."/>
            <person name="Meyerdierks A."/>
            <person name="Storesund J.E."/>
            <person name="Kallscheuer N."/>
            <person name="Luecker S."/>
            <person name="Lage O.M."/>
            <person name="Pohl T."/>
            <person name="Merkel B.J."/>
            <person name="Hornburger P."/>
            <person name="Mueller R.-W."/>
            <person name="Bruemmer F."/>
            <person name="Labrenz M."/>
            <person name="Spormann A.M."/>
            <person name="Op den Camp H."/>
            <person name="Overmann J."/>
            <person name="Amann R."/>
            <person name="Jetten M.S.M."/>
            <person name="Mascher T."/>
            <person name="Medema M.H."/>
            <person name="Devos D.P."/>
            <person name="Kaster A.-K."/>
            <person name="Ovreas L."/>
            <person name="Rohde M."/>
            <person name="Galperin M.Y."/>
            <person name="Jogler C."/>
        </authorList>
    </citation>
    <scope>NUCLEOTIDE SEQUENCE [LARGE SCALE GENOMIC DNA]</scope>
    <source>
        <strain evidence="3 4">EC9</strain>
    </source>
</reference>
<sequence>MSSAAVDPVATEARSSRVVSMDQFRGYAVAGMFVVNFLGGLSITHQVLKHNNTHFSWADSIMPGFLFACGFSYRLSVIKKVAKAGRRATWIGMLRRSLGLVLLSLVLYGLGSSFKTWAGVDSAGVHKFIAELIKADLWEVLAIIGVTQLLLVPVIECSPRVRLAIAIGLSILHIALSGWFNYWFVYGQPNWFDDWLGTTGRRAWDGGCFGLISWSVVMLAGSLVYDLMSSQSIRRAVGVLLVSGAVLMGLGYAASCLTTLYDVRETNAVPVVSDKDERFAASPVVPPWANLEGRSWGSLLAEAPFMEPPGTEQRKLNYWMMDKRVVTQSFIWFSIGMTCVVYAFFVLACDLGSLRVRLFALFGQNALIAYVIHHPVAEMVLQVVPKDSPLWWAATGMLIYFLITWLLVSAFANAFTPARPVKS</sequence>
<dbReference type="Proteomes" id="UP000319557">
    <property type="component" value="Chromosome"/>
</dbReference>
<feature type="transmembrane region" description="Helical" evidence="1">
    <location>
        <begin position="24"/>
        <end position="43"/>
    </location>
</feature>
<dbReference type="GO" id="GO:0016746">
    <property type="term" value="F:acyltransferase activity"/>
    <property type="evidence" value="ECO:0007669"/>
    <property type="project" value="UniProtKB-KW"/>
</dbReference>
<keyword evidence="1" id="KW-0472">Membrane</keyword>
<keyword evidence="1" id="KW-0812">Transmembrane</keyword>
<evidence type="ECO:0000256" key="1">
    <source>
        <dbReference type="SAM" id="Phobius"/>
    </source>
</evidence>
<dbReference type="RefSeq" id="WP_145346352.1">
    <property type="nucleotide sequence ID" value="NZ_CP036261.1"/>
</dbReference>
<dbReference type="AlphaFoldDB" id="A0A517M1V0"/>
<accession>A0A517M1V0</accession>
<dbReference type="InterPro" id="IPR012429">
    <property type="entry name" value="HGSNAT_cat"/>
</dbReference>
<gene>
    <name evidence="3" type="ORF">EC9_30500</name>
</gene>
<keyword evidence="3" id="KW-0808">Transferase</keyword>
<name>A0A517M1V0_9BACT</name>
<proteinExistence type="predicted"/>
<evidence type="ECO:0000313" key="4">
    <source>
        <dbReference type="Proteomes" id="UP000319557"/>
    </source>
</evidence>
<feature type="transmembrane region" description="Helical" evidence="1">
    <location>
        <begin position="389"/>
        <end position="415"/>
    </location>
</feature>
<feature type="domain" description="Heparan-alpha-glucosaminide N-acetyltransferase catalytic" evidence="2">
    <location>
        <begin position="17"/>
        <end position="235"/>
    </location>
</feature>
<feature type="transmembrane region" description="Helical" evidence="1">
    <location>
        <begin position="98"/>
        <end position="117"/>
    </location>
</feature>
<dbReference type="PANTHER" id="PTHR31061:SF24">
    <property type="entry name" value="LD22376P"/>
    <property type="match status" value="1"/>
</dbReference>
<dbReference type="OrthoDB" id="9766391at2"/>
<dbReference type="EMBL" id="CP036261">
    <property type="protein sequence ID" value="QDS88855.1"/>
    <property type="molecule type" value="Genomic_DNA"/>
</dbReference>
<dbReference type="PANTHER" id="PTHR31061">
    <property type="entry name" value="LD22376P"/>
    <property type="match status" value="1"/>
</dbReference>
<keyword evidence="1" id="KW-1133">Transmembrane helix</keyword>
<keyword evidence="3" id="KW-0012">Acyltransferase</keyword>
<protein>
    <submittedName>
        <fullName evidence="3">Acyltransferase family protein</fullName>
    </submittedName>
</protein>
<dbReference type="Pfam" id="PF07786">
    <property type="entry name" value="HGSNAT_cat"/>
    <property type="match status" value="1"/>
</dbReference>
<organism evidence="3 4">
    <name type="scientific">Rosistilla ulvae</name>
    <dbReference type="NCBI Taxonomy" id="1930277"/>
    <lineage>
        <taxon>Bacteria</taxon>
        <taxon>Pseudomonadati</taxon>
        <taxon>Planctomycetota</taxon>
        <taxon>Planctomycetia</taxon>
        <taxon>Pirellulales</taxon>
        <taxon>Pirellulaceae</taxon>
        <taxon>Rosistilla</taxon>
    </lineage>
</organism>
<feature type="transmembrane region" description="Helical" evidence="1">
    <location>
        <begin position="163"/>
        <end position="184"/>
    </location>
</feature>
<dbReference type="KEGG" id="ruv:EC9_30500"/>
<feature type="transmembrane region" description="Helical" evidence="1">
    <location>
        <begin position="358"/>
        <end position="377"/>
    </location>
</feature>
<keyword evidence="4" id="KW-1185">Reference proteome</keyword>
<evidence type="ECO:0000313" key="3">
    <source>
        <dbReference type="EMBL" id="QDS88855.1"/>
    </source>
</evidence>